<evidence type="ECO:0000313" key="4">
    <source>
        <dbReference type="EMBL" id="MEP0863568.1"/>
    </source>
</evidence>
<dbReference type="RefSeq" id="WP_190418860.1">
    <property type="nucleotide sequence ID" value="NZ_JAMPKK010000005.1"/>
</dbReference>
<dbReference type="InterPro" id="IPR011050">
    <property type="entry name" value="Pectin_lyase_fold/virulence"/>
</dbReference>
<dbReference type="InterPro" id="IPR012334">
    <property type="entry name" value="Pectin_lyas_fold"/>
</dbReference>
<dbReference type="Pfam" id="PF05860">
    <property type="entry name" value="TPS"/>
    <property type="match status" value="1"/>
</dbReference>
<dbReference type="Proteomes" id="UP001442494">
    <property type="component" value="Unassembled WGS sequence"/>
</dbReference>
<gene>
    <name evidence="4" type="ORF">NDI37_03695</name>
</gene>
<reference evidence="4 5" key="1">
    <citation type="submission" date="2022-04" db="EMBL/GenBank/DDBJ databases">
        <title>Positive selection, recombination, and allopatry shape intraspecific diversity of widespread and dominant cyanobacteria.</title>
        <authorList>
            <person name="Wei J."/>
            <person name="Shu W."/>
            <person name="Hu C."/>
        </authorList>
    </citation>
    <scope>NUCLEOTIDE SEQUENCE [LARGE SCALE GENOMIC DNA]</scope>
    <source>
        <strain evidence="4 5">GB2-A5</strain>
    </source>
</reference>
<accession>A0ABV0JJF2</accession>
<name>A0ABV0JJF2_9CYAN</name>
<dbReference type="EMBL" id="JAMPKK010000005">
    <property type="protein sequence ID" value="MEP0863568.1"/>
    <property type="molecule type" value="Genomic_DNA"/>
</dbReference>
<evidence type="ECO:0000256" key="2">
    <source>
        <dbReference type="SAM" id="SignalP"/>
    </source>
</evidence>
<feature type="region of interest" description="Disordered" evidence="1">
    <location>
        <begin position="843"/>
        <end position="883"/>
    </location>
</feature>
<comment type="caution">
    <text evidence="4">The sequence shown here is derived from an EMBL/GenBank/DDBJ whole genome shotgun (WGS) entry which is preliminary data.</text>
</comment>
<sequence length="931" mass="94481">MNNYPSLAFSLLPFALCLFLPIPAIAQISSDGSVPTTVTPGNNFTINGGLRTGSNLFHSFSEFSVPNGGSAYFNNAFDVQNIINRVTGTSISNIDGLLRANGTANLFLINPNGIIFGENSSLNIGGSFVATTANALRLANGDVFSSDRAQPLPSQILNVAPSALLFNQIAAGNIINRSITPTPNPINPGSLNGLRVNDGNSILLVGGNVTVDGGVLTSLSGIIELTGLAGAGELGLKFFGSVPFVDFAQADAQGVQNADVLITNGSRINTSAAIGNKFNAGGIFIRGKTVSIENEAELATSIYEPENAGLVLIAATENVSITGESKIFSTVESQGVGKAGGIIINAPSISVKDGAQLQTLVRGGGIGNAGVISLQATNNVSLTGDGSGIFSTVESTGIGNAGGIVINSPSISLQDGAQLQTLVRENGLGNAGLIFLQATDSVSLEGNGTAILSTIQPGAVGNLDTLAGNIFGDSLATGGDLIASIGIETGTLTIKNGAQINTSTGGIGNAGAVFVLAKDSVSIENGIGILSGVAKEATGSGGGIIMVSKSFSATNGGGLTTETQGQGNAGVILLVVEDSISLKGNNAPPTSLQTGIASTASLGSSGKGGGIILNSRSLSIADGAGVSVSSAATGSAGDIIMTMSQGITMDGGSITAESLQTGGGNIVISAKDISLRNSSLISTSVFNGDGGGGDVFLVGTNPESSQFIALEDSDLLAAAENGPGGNITGRDIPAFIYDKYAPVRKDFVDARIFRNNGRVDISASSRFGTNGVVDVPDFTFLQNSISPLAANFVSPDQVVAGSCLARRNVERGSFTVTGTDGLQPTPYDAQSDRYRLVDVQPLEEEGERGRQGEGETENNQSPIQNSTPPTPLQKGGDEIQNWKLGDRVVEAQAMTATADGRILVATAAQKVEPVSAKDLICHPDTEPEKPE</sequence>
<proteinExistence type="predicted"/>
<dbReference type="InterPro" id="IPR008638">
    <property type="entry name" value="FhaB/CdiA-like_TPS"/>
</dbReference>
<feature type="signal peptide" evidence="2">
    <location>
        <begin position="1"/>
        <end position="26"/>
    </location>
</feature>
<organism evidence="4 5">
    <name type="scientific">Funiculus sociatus GB2-A5</name>
    <dbReference type="NCBI Taxonomy" id="2933946"/>
    <lineage>
        <taxon>Bacteria</taxon>
        <taxon>Bacillati</taxon>
        <taxon>Cyanobacteriota</taxon>
        <taxon>Cyanophyceae</taxon>
        <taxon>Coleofasciculales</taxon>
        <taxon>Coleofasciculaceae</taxon>
        <taxon>Funiculus</taxon>
    </lineage>
</organism>
<evidence type="ECO:0000313" key="5">
    <source>
        <dbReference type="Proteomes" id="UP001442494"/>
    </source>
</evidence>
<dbReference type="NCBIfam" id="TIGR01901">
    <property type="entry name" value="adhes_NPXG"/>
    <property type="match status" value="1"/>
</dbReference>
<evidence type="ECO:0000256" key="1">
    <source>
        <dbReference type="SAM" id="MobiDB-lite"/>
    </source>
</evidence>
<dbReference type="SUPFAM" id="SSF51126">
    <property type="entry name" value="Pectin lyase-like"/>
    <property type="match status" value="2"/>
</dbReference>
<keyword evidence="2" id="KW-0732">Signal</keyword>
<evidence type="ECO:0000259" key="3">
    <source>
        <dbReference type="SMART" id="SM00912"/>
    </source>
</evidence>
<dbReference type="Gene3D" id="2.160.20.10">
    <property type="entry name" value="Single-stranded right-handed beta-helix, Pectin lyase-like"/>
    <property type="match status" value="2"/>
</dbReference>
<protein>
    <submittedName>
        <fullName evidence="4">Filamentous hemagglutinin N-terminal domain-containing protein</fullName>
    </submittedName>
</protein>
<feature type="chain" id="PRO_5047103837" evidence="2">
    <location>
        <begin position="27"/>
        <end position="931"/>
    </location>
</feature>
<feature type="region of interest" description="Disordered" evidence="1">
    <location>
        <begin position="912"/>
        <end position="931"/>
    </location>
</feature>
<keyword evidence="5" id="KW-1185">Reference proteome</keyword>
<feature type="compositionally biased region" description="Basic and acidic residues" evidence="1">
    <location>
        <begin position="919"/>
        <end position="931"/>
    </location>
</feature>
<feature type="domain" description="Filamentous haemagglutinin FhaB/tRNA nuclease CdiA-like TPS" evidence="3">
    <location>
        <begin position="29"/>
        <end position="139"/>
    </location>
</feature>
<dbReference type="SMART" id="SM00912">
    <property type="entry name" value="Haemagg_act"/>
    <property type="match status" value="1"/>
</dbReference>